<dbReference type="Gene3D" id="1.10.8.20">
    <property type="entry name" value="N-terminal domain of phosphatidylinositol transfer protein sec14p"/>
    <property type="match status" value="1"/>
</dbReference>
<name>A0A8X6X8L0_9ARAC</name>
<accession>A0A8X6X8L0</accession>
<gene>
    <name evidence="1" type="ORF">TNIN_170611</name>
</gene>
<protein>
    <submittedName>
        <fullName evidence="1">Uncharacterized protein</fullName>
    </submittedName>
</protein>
<keyword evidence="2" id="KW-1185">Reference proteome</keyword>
<evidence type="ECO:0000313" key="2">
    <source>
        <dbReference type="Proteomes" id="UP000886998"/>
    </source>
</evidence>
<dbReference type="InterPro" id="IPR036273">
    <property type="entry name" value="CRAL/TRIO_N_dom_sf"/>
</dbReference>
<comment type="caution">
    <text evidence="1">The sequence shown here is derived from an EMBL/GenBank/DDBJ whole genome shotgun (WGS) entry which is preliminary data.</text>
</comment>
<dbReference type="EMBL" id="BMAV01006716">
    <property type="protein sequence ID" value="GFY48950.1"/>
    <property type="molecule type" value="Genomic_DNA"/>
</dbReference>
<organism evidence="1 2">
    <name type="scientific">Trichonephila inaurata madagascariensis</name>
    <dbReference type="NCBI Taxonomy" id="2747483"/>
    <lineage>
        <taxon>Eukaryota</taxon>
        <taxon>Metazoa</taxon>
        <taxon>Ecdysozoa</taxon>
        <taxon>Arthropoda</taxon>
        <taxon>Chelicerata</taxon>
        <taxon>Arachnida</taxon>
        <taxon>Araneae</taxon>
        <taxon>Araneomorphae</taxon>
        <taxon>Entelegynae</taxon>
        <taxon>Araneoidea</taxon>
        <taxon>Nephilidae</taxon>
        <taxon>Trichonephila</taxon>
        <taxon>Trichonephila inaurata</taxon>
    </lineage>
</organism>
<reference evidence="1" key="1">
    <citation type="submission" date="2020-08" db="EMBL/GenBank/DDBJ databases">
        <title>Multicomponent nature underlies the extraordinary mechanical properties of spider dragline silk.</title>
        <authorList>
            <person name="Kono N."/>
            <person name="Nakamura H."/>
            <person name="Mori M."/>
            <person name="Yoshida Y."/>
            <person name="Ohtoshi R."/>
            <person name="Malay A.D."/>
            <person name="Moran D.A.P."/>
            <person name="Tomita M."/>
            <person name="Numata K."/>
            <person name="Arakawa K."/>
        </authorList>
    </citation>
    <scope>NUCLEOTIDE SEQUENCE</scope>
</reference>
<dbReference type="SUPFAM" id="SSF46938">
    <property type="entry name" value="CRAL/TRIO N-terminal domain"/>
    <property type="match status" value="1"/>
</dbReference>
<evidence type="ECO:0000313" key="1">
    <source>
        <dbReference type="EMBL" id="GFY48950.1"/>
    </source>
</evidence>
<dbReference type="Proteomes" id="UP000886998">
    <property type="component" value="Unassembled WGS sequence"/>
</dbReference>
<sequence>MSNENATLTMNENVNDTTKVLPFQINYIPEFVRKIAEEELNDSPENRRKGLEELKELLNDHKMTKGIEFEDDFLLGFLLCNKFNADVHWLVFDTYLTYEKITVTFFVASSLILQQFLLPSL</sequence>
<proteinExistence type="predicted"/>
<dbReference type="AlphaFoldDB" id="A0A8X6X8L0"/>